<sequence>MKNLKAQHISKVDVAVRYLIASELTVFMTTGAVRGILLVLILSFTLLLVYTGVVQKSLLKGRFYE</sequence>
<name>A0A2R3Z9X9_9FLAO</name>
<evidence type="ECO:0000313" key="3">
    <source>
        <dbReference type="Proteomes" id="UP000241507"/>
    </source>
</evidence>
<keyword evidence="1" id="KW-0812">Transmembrane</keyword>
<accession>A0A2R3Z9X9</accession>
<dbReference type="Proteomes" id="UP000241507">
    <property type="component" value="Chromosome"/>
</dbReference>
<reference evidence="3" key="1">
    <citation type="submission" date="2018-03" db="EMBL/GenBank/DDBJ databases">
        <title>Gramella fulva sp. nov., isolated from a dry surface of tidal flat.</title>
        <authorList>
            <person name="Hwang S.H."/>
            <person name="Hwang W.M."/>
            <person name="Kang K."/>
            <person name="Ahn T.-Y."/>
        </authorList>
    </citation>
    <scope>NUCLEOTIDE SEQUENCE [LARGE SCALE GENOMIC DNA]</scope>
    <source>
        <strain evidence="3">SH35</strain>
    </source>
</reference>
<feature type="transmembrane region" description="Helical" evidence="1">
    <location>
        <begin position="32"/>
        <end position="53"/>
    </location>
</feature>
<keyword evidence="3" id="KW-1185">Reference proteome</keyword>
<dbReference type="KEGG" id="grs:C7S20_18635"/>
<keyword evidence="1" id="KW-1133">Transmembrane helix</keyword>
<dbReference type="RefSeq" id="WP_107013872.1">
    <property type="nucleotide sequence ID" value="NZ_CP028136.1"/>
</dbReference>
<evidence type="ECO:0000256" key="1">
    <source>
        <dbReference type="SAM" id="Phobius"/>
    </source>
</evidence>
<evidence type="ECO:0000313" key="2">
    <source>
        <dbReference type="EMBL" id="AVR47103.1"/>
    </source>
</evidence>
<organism evidence="2 3">
    <name type="scientific">Christiangramia fulva</name>
    <dbReference type="NCBI Taxonomy" id="2126553"/>
    <lineage>
        <taxon>Bacteria</taxon>
        <taxon>Pseudomonadati</taxon>
        <taxon>Bacteroidota</taxon>
        <taxon>Flavobacteriia</taxon>
        <taxon>Flavobacteriales</taxon>
        <taxon>Flavobacteriaceae</taxon>
        <taxon>Christiangramia</taxon>
    </lineage>
</organism>
<dbReference type="EMBL" id="CP028136">
    <property type="protein sequence ID" value="AVR47103.1"/>
    <property type="molecule type" value="Genomic_DNA"/>
</dbReference>
<keyword evidence="1" id="KW-0472">Membrane</keyword>
<protein>
    <submittedName>
        <fullName evidence="2">Uncharacterized protein</fullName>
    </submittedName>
</protein>
<gene>
    <name evidence="2" type="ORF">C7S20_18635</name>
</gene>
<dbReference type="AlphaFoldDB" id="A0A2R3Z9X9"/>
<proteinExistence type="predicted"/>